<keyword evidence="6" id="KW-1185">Reference proteome</keyword>
<dbReference type="InterPro" id="IPR042470">
    <property type="entry name" value="RMI1_N_C_sf"/>
</dbReference>
<dbReference type="AlphaFoldDB" id="A0A2T2ZYZ9"/>
<organism evidence="5 6">
    <name type="scientific">Coniella lustricola</name>
    <dbReference type="NCBI Taxonomy" id="2025994"/>
    <lineage>
        <taxon>Eukaryota</taxon>
        <taxon>Fungi</taxon>
        <taxon>Dikarya</taxon>
        <taxon>Ascomycota</taxon>
        <taxon>Pezizomycotina</taxon>
        <taxon>Sordariomycetes</taxon>
        <taxon>Sordariomycetidae</taxon>
        <taxon>Diaporthales</taxon>
        <taxon>Schizoparmaceae</taxon>
        <taxon>Coniella</taxon>
    </lineage>
</organism>
<name>A0A2T2ZYZ9_9PEZI</name>
<evidence type="ECO:0000256" key="2">
    <source>
        <dbReference type="ARBA" id="ARBA00018987"/>
    </source>
</evidence>
<evidence type="ECO:0000259" key="3">
    <source>
        <dbReference type="Pfam" id="PF08585"/>
    </source>
</evidence>
<dbReference type="InterPro" id="IPR013894">
    <property type="entry name" value="RMI1_OB"/>
</dbReference>
<dbReference type="GO" id="GO:0000724">
    <property type="term" value="P:double-strand break repair via homologous recombination"/>
    <property type="evidence" value="ECO:0007669"/>
    <property type="project" value="TreeGrafter"/>
</dbReference>
<dbReference type="GO" id="GO:0000712">
    <property type="term" value="P:resolution of meiotic recombination intermediates"/>
    <property type="evidence" value="ECO:0007669"/>
    <property type="project" value="TreeGrafter"/>
</dbReference>
<dbReference type="SMART" id="SM01161">
    <property type="entry name" value="DUF1767"/>
    <property type="match status" value="1"/>
</dbReference>
<dbReference type="PANTHER" id="PTHR14790">
    <property type="entry name" value="RECQ-MEDIATED GENOME INSTABILITY PROTEIN 1 RMI1"/>
    <property type="match status" value="1"/>
</dbReference>
<dbReference type="InterPro" id="IPR049363">
    <property type="entry name" value="RMI1_N"/>
</dbReference>
<comment type="similarity">
    <text evidence="1">Belongs to the RMI1 family.</text>
</comment>
<feature type="domain" description="RecQ mediated genome instability protein 1 OB-fold" evidence="3">
    <location>
        <begin position="69"/>
        <end position="229"/>
    </location>
</feature>
<evidence type="ECO:0000259" key="4">
    <source>
        <dbReference type="Pfam" id="PF21000"/>
    </source>
</evidence>
<dbReference type="GO" id="GO:0031422">
    <property type="term" value="C:RecQ family helicase-topoisomerase III complex"/>
    <property type="evidence" value="ECO:0007669"/>
    <property type="project" value="TreeGrafter"/>
</dbReference>
<sequence length="246" mass="26698">MGVVGDIGEQLHAYSLPPPSQAWLQEFVSSRHPPPPINSLVMTAKARLLASDLTTPGLLDSAKVFSQCLPEDITSVSTKEKRLDTNVHVQVIDVENMAKSRWEQVEHFEAIARGEQTRGREVIRLPTTASNEDEPDNTSAGSITATAYATRAQSNATHRLTLQDSRGQKVYGLELVRMPQIAIGSLNIGSKILLKRGTVVARGIVLLEPATCQILGGKIETLQKAWLASRLVYLKGAAGAPDEERA</sequence>
<dbReference type="InParanoid" id="A0A2T2ZYZ9"/>
<accession>A0A2T2ZYZ9</accession>
<gene>
    <name evidence="5" type="ORF">BD289DRAFT_462803</name>
</gene>
<proteinExistence type="inferred from homology"/>
<dbReference type="EMBL" id="KZ678552">
    <property type="protein sequence ID" value="PSR79862.1"/>
    <property type="molecule type" value="Genomic_DNA"/>
</dbReference>
<evidence type="ECO:0000313" key="6">
    <source>
        <dbReference type="Proteomes" id="UP000241462"/>
    </source>
</evidence>
<dbReference type="Pfam" id="PF21000">
    <property type="entry name" value="RMI1_N_N"/>
    <property type="match status" value="1"/>
</dbReference>
<dbReference type="STRING" id="2025994.A0A2T2ZYZ9"/>
<dbReference type="GO" id="GO:0016604">
    <property type="term" value="C:nuclear body"/>
    <property type="evidence" value="ECO:0007669"/>
    <property type="project" value="TreeGrafter"/>
</dbReference>
<dbReference type="Gene3D" id="2.40.50.770">
    <property type="entry name" value="RecQ-mediated genome instability protein Rmi1, C-terminal domain"/>
    <property type="match status" value="1"/>
</dbReference>
<dbReference type="OrthoDB" id="341511at2759"/>
<dbReference type="Proteomes" id="UP000241462">
    <property type="component" value="Unassembled WGS sequence"/>
</dbReference>
<evidence type="ECO:0000313" key="5">
    <source>
        <dbReference type="EMBL" id="PSR79862.1"/>
    </source>
</evidence>
<evidence type="ECO:0000256" key="1">
    <source>
        <dbReference type="ARBA" id="ARBA00006395"/>
    </source>
</evidence>
<protein>
    <recommendedName>
        <fullName evidence="2">RecQ-mediated genome instability protein 1</fullName>
    </recommendedName>
</protein>
<dbReference type="Pfam" id="PF08585">
    <property type="entry name" value="RMI1_N_C"/>
    <property type="match status" value="1"/>
</dbReference>
<reference evidence="5 6" key="1">
    <citation type="journal article" date="2018" name="Mycol. Prog.">
        <title>Coniella lustricola, a new species from submerged detritus.</title>
        <authorList>
            <person name="Raudabaugh D.B."/>
            <person name="Iturriaga T."/>
            <person name="Carver A."/>
            <person name="Mondo S."/>
            <person name="Pangilinan J."/>
            <person name="Lipzen A."/>
            <person name="He G."/>
            <person name="Amirebrahimi M."/>
            <person name="Grigoriev I.V."/>
            <person name="Miller A.N."/>
        </authorList>
    </citation>
    <scope>NUCLEOTIDE SEQUENCE [LARGE SCALE GENOMIC DNA]</scope>
    <source>
        <strain evidence="5 6">B22-T-1</strain>
    </source>
</reference>
<dbReference type="PANTHER" id="PTHR14790:SF15">
    <property type="entry name" value="RECQ-MEDIATED GENOME INSTABILITY PROTEIN 1"/>
    <property type="match status" value="1"/>
</dbReference>
<feature type="domain" description="RMI1 N-terminal" evidence="4">
    <location>
        <begin position="16"/>
        <end position="55"/>
    </location>
</feature>
<dbReference type="FunCoup" id="A0A2T2ZYZ9">
    <property type="interactions" value="18"/>
</dbReference>